<dbReference type="EMBL" id="JAGMWT010000014">
    <property type="protein sequence ID" value="KAH7117034.1"/>
    <property type="molecule type" value="Genomic_DNA"/>
</dbReference>
<organism evidence="15 16">
    <name type="scientific">Dendryphion nanum</name>
    <dbReference type="NCBI Taxonomy" id="256645"/>
    <lineage>
        <taxon>Eukaryota</taxon>
        <taxon>Fungi</taxon>
        <taxon>Dikarya</taxon>
        <taxon>Ascomycota</taxon>
        <taxon>Pezizomycotina</taxon>
        <taxon>Dothideomycetes</taxon>
        <taxon>Pleosporomycetidae</taxon>
        <taxon>Pleosporales</taxon>
        <taxon>Torulaceae</taxon>
        <taxon>Dendryphion</taxon>
    </lineage>
</organism>
<evidence type="ECO:0000313" key="15">
    <source>
        <dbReference type="EMBL" id="KAH7117034.1"/>
    </source>
</evidence>
<evidence type="ECO:0000256" key="4">
    <source>
        <dbReference type="ARBA" id="ARBA00011534"/>
    </source>
</evidence>
<keyword evidence="16" id="KW-1185">Reference proteome</keyword>
<comment type="function">
    <text evidence="13">Component of the EKC/KEOPS complex that is required for the formation of a threonylcarbamoyl group on adenosine at position 37 (t(6)A37) in tRNAs that read codons beginning with adenine. The complex is probably involved in the transfer of the threonylcarbamoyl moiety of threonylcarbamoyl-AMP (TC-AMP) to the N6 group of A37. GON7 likely plays a supporting role to the catalytic subunit KAE1 in the complex. The EKC/KEOPS complex also promotes both telomere uncapping and telomere elongation. The complex is required for efficient recruitment of transcriptional coactivators.</text>
</comment>
<dbReference type="AlphaFoldDB" id="A0A9P9IEN6"/>
<dbReference type="GO" id="GO:0008033">
    <property type="term" value="P:tRNA processing"/>
    <property type="evidence" value="ECO:0007669"/>
    <property type="project" value="UniProtKB-KW"/>
</dbReference>
<dbReference type="InterPro" id="IPR014849">
    <property type="entry name" value="EKC/KEOPS_Gon7"/>
</dbReference>
<keyword evidence="9" id="KW-0805">Transcription regulation</keyword>
<keyword evidence="8" id="KW-0779">Telomere</keyword>
<comment type="subcellular location">
    <subcellularLocation>
        <location evidence="2">Chromosome</location>
        <location evidence="2">Telomere</location>
    </subcellularLocation>
    <subcellularLocation>
        <location evidence="1">Nucleus</location>
    </subcellularLocation>
</comment>
<evidence type="ECO:0000256" key="6">
    <source>
        <dbReference type="ARBA" id="ARBA00022454"/>
    </source>
</evidence>
<evidence type="ECO:0000256" key="3">
    <source>
        <dbReference type="ARBA" id="ARBA00008529"/>
    </source>
</evidence>
<dbReference type="GO" id="GO:0000781">
    <property type="term" value="C:chromosome, telomeric region"/>
    <property type="evidence" value="ECO:0007669"/>
    <property type="project" value="UniProtKB-SubCell"/>
</dbReference>
<dbReference type="Pfam" id="PF08738">
    <property type="entry name" value="Gon7"/>
    <property type="match status" value="1"/>
</dbReference>
<feature type="region of interest" description="Disordered" evidence="14">
    <location>
        <begin position="1"/>
        <end position="32"/>
    </location>
</feature>
<gene>
    <name evidence="15" type="ORF">B0J11DRAFT_442840</name>
</gene>
<evidence type="ECO:0000256" key="14">
    <source>
        <dbReference type="SAM" id="MobiDB-lite"/>
    </source>
</evidence>
<keyword evidence="6" id="KW-0158">Chromosome</keyword>
<dbReference type="OrthoDB" id="2288868at2759"/>
<evidence type="ECO:0000256" key="9">
    <source>
        <dbReference type="ARBA" id="ARBA00023015"/>
    </source>
</evidence>
<keyword evidence="12" id="KW-0539">Nucleus</keyword>
<comment type="similarity">
    <text evidence="3">Belongs to the GON7 family.</text>
</comment>
<evidence type="ECO:0000256" key="12">
    <source>
        <dbReference type="ARBA" id="ARBA00023242"/>
    </source>
</evidence>
<comment type="caution">
    <text evidence="15">The sequence shown here is derived from an EMBL/GenBank/DDBJ whole genome shotgun (WGS) entry which is preliminary data.</text>
</comment>
<evidence type="ECO:0000256" key="1">
    <source>
        <dbReference type="ARBA" id="ARBA00004123"/>
    </source>
</evidence>
<dbReference type="Proteomes" id="UP000700596">
    <property type="component" value="Unassembled WGS sequence"/>
</dbReference>
<sequence length="94" mass="10100">MSAPSALYKSPTADAVHNISPSSTLPALSSDPTTNDRVAYLAALQSSVKDLQAEVNTFLTQKMEEDKVIVGQIGAKVDDAKEEENYGEEIVEDD</sequence>
<protein>
    <recommendedName>
        <fullName evidence="5">EKC/KEOPS complex subunit GON7</fullName>
    </recommendedName>
</protein>
<keyword evidence="10" id="KW-0010">Activator</keyword>
<keyword evidence="11" id="KW-0804">Transcription</keyword>
<dbReference type="GO" id="GO:0005634">
    <property type="term" value="C:nucleus"/>
    <property type="evidence" value="ECO:0007669"/>
    <property type="project" value="UniProtKB-SubCell"/>
</dbReference>
<comment type="subunit">
    <text evidence="4">Component of the EKC/KEOPS complex composed of at least BUD32, CGI121, GON7, KAE1 and PCC1; the whole complex dimerizes.</text>
</comment>
<evidence type="ECO:0000256" key="8">
    <source>
        <dbReference type="ARBA" id="ARBA00022895"/>
    </source>
</evidence>
<proteinExistence type="inferred from homology"/>
<evidence type="ECO:0000313" key="16">
    <source>
        <dbReference type="Proteomes" id="UP000700596"/>
    </source>
</evidence>
<evidence type="ECO:0000256" key="5">
    <source>
        <dbReference type="ARBA" id="ARBA00019746"/>
    </source>
</evidence>
<evidence type="ECO:0000256" key="10">
    <source>
        <dbReference type="ARBA" id="ARBA00023159"/>
    </source>
</evidence>
<keyword evidence="7" id="KW-0819">tRNA processing</keyword>
<name>A0A9P9IEN6_9PLEO</name>
<reference evidence="15" key="1">
    <citation type="journal article" date="2021" name="Nat. Commun.">
        <title>Genetic determinants of endophytism in the Arabidopsis root mycobiome.</title>
        <authorList>
            <person name="Mesny F."/>
            <person name="Miyauchi S."/>
            <person name="Thiergart T."/>
            <person name="Pickel B."/>
            <person name="Atanasova L."/>
            <person name="Karlsson M."/>
            <person name="Huettel B."/>
            <person name="Barry K.W."/>
            <person name="Haridas S."/>
            <person name="Chen C."/>
            <person name="Bauer D."/>
            <person name="Andreopoulos W."/>
            <person name="Pangilinan J."/>
            <person name="LaButti K."/>
            <person name="Riley R."/>
            <person name="Lipzen A."/>
            <person name="Clum A."/>
            <person name="Drula E."/>
            <person name="Henrissat B."/>
            <person name="Kohler A."/>
            <person name="Grigoriev I.V."/>
            <person name="Martin F.M."/>
            <person name="Hacquard S."/>
        </authorList>
    </citation>
    <scope>NUCLEOTIDE SEQUENCE</scope>
    <source>
        <strain evidence="15">MPI-CAGE-CH-0243</strain>
    </source>
</reference>
<evidence type="ECO:0000256" key="7">
    <source>
        <dbReference type="ARBA" id="ARBA00022694"/>
    </source>
</evidence>
<accession>A0A9P9IEN6</accession>
<evidence type="ECO:0000256" key="11">
    <source>
        <dbReference type="ARBA" id="ARBA00023163"/>
    </source>
</evidence>
<evidence type="ECO:0000256" key="2">
    <source>
        <dbReference type="ARBA" id="ARBA00004574"/>
    </source>
</evidence>
<feature type="compositionally biased region" description="Polar residues" evidence="14">
    <location>
        <begin position="19"/>
        <end position="32"/>
    </location>
</feature>
<evidence type="ECO:0000256" key="13">
    <source>
        <dbReference type="ARBA" id="ARBA00025393"/>
    </source>
</evidence>